<dbReference type="EMBL" id="MFDT01000023">
    <property type="protein sequence ID" value="OGE64892.1"/>
    <property type="molecule type" value="Genomic_DNA"/>
</dbReference>
<keyword evidence="2 4" id="KW-0689">Ribosomal protein</keyword>
<reference evidence="5 6" key="1">
    <citation type="journal article" date="2016" name="Nat. Commun.">
        <title>Thousands of microbial genomes shed light on interconnected biogeochemical processes in an aquifer system.</title>
        <authorList>
            <person name="Anantharaman K."/>
            <person name="Brown C.T."/>
            <person name="Hug L.A."/>
            <person name="Sharon I."/>
            <person name="Castelle C.J."/>
            <person name="Probst A.J."/>
            <person name="Thomas B.C."/>
            <person name="Singh A."/>
            <person name="Wilkins M.J."/>
            <person name="Karaoz U."/>
            <person name="Brodie E.L."/>
            <person name="Williams K.H."/>
            <person name="Hubbard S.S."/>
            <person name="Banfield J.F."/>
        </authorList>
    </citation>
    <scope>NUCLEOTIDE SEQUENCE [LARGE SCALE GENOMIC DNA]</scope>
</reference>
<evidence type="ECO:0000313" key="5">
    <source>
        <dbReference type="EMBL" id="OGE64892.1"/>
    </source>
</evidence>
<organism evidence="5 6">
    <name type="scientific">Candidatus Daviesbacteria bacterium RIFCSPLOWO2_02_FULL_36_7</name>
    <dbReference type="NCBI Taxonomy" id="1797792"/>
    <lineage>
        <taxon>Bacteria</taxon>
        <taxon>Candidatus Daviesiibacteriota</taxon>
    </lineage>
</organism>
<evidence type="ECO:0000313" key="6">
    <source>
        <dbReference type="Proteomes" id="UP000178859"/>
    </source>
</evidence>
<dbReference type="GO" id="GO:0005840">
    <property type="term" value="C:ribosome"/>
    <property type="evidence" value="ECO:0007669"/>
    <property type="project" value="UniProtKB-KW"/>
</dbReference>
<dbReference type="InterPro" id="IPR021137">
    <property type="entry name" value="Ribosomal_bL35-like"/>
</dbReference>
<name>A0A1F5MHR0_9BACT</name>
<gene>
    <name evidence="4" type="primary">rpmI</name>
    <name evidence="5" type="ORF">A3I48_01260</name>
</gene>
<dbReference type="GO" id="GO:0003735">
    <property type="term" value="F:structural constituent of ribosome"/>
    <property type="evidence" value="ECO:0007669"/>
    <property type="project" value="InterPro"/>
</dbReference>
<protein>
    <recommendedName>
        <fullName evidence="4">Large ribosomal subunit protein bL35</fullName>
    </recommendedName>
</protein>
<dbReference type="InterPro" id="IPR001706">
    <property type="entry name" value="Ribosomal_bL35"/>
</dbReference>
<dbReference type="GO" id="GO:1990904">
    <property type="term" value="C:ribonucleoprotein complex"/>
    <property type="evidence" value="ECO:0007669"/>
    <property type="project" value="UniProtKB-KW"/>
</dbReference>
<proteinExistence type="inferred from homology"/>
<evidence type="ECO:0000256" key="2">
    <source>
        <dbReference type="ARBA" id="ARBA00022980"/>
    </source>
</evidence>
<dbReference type="AlphaFoldDB" id="A0A1F5MHR0"/>
<dbReference type="InterPro" id="IPR018265">
    <property type="entry name" value="Ribosomal_bL35_CS"/>
</dbReference>
<accession>A0A1F5MHR0</accession>
<dbReference type="Gene3D" id="4.10.410.60">
    <property type="match status" value="1"/>
</dbReference>
<dbReference type="Pfam" id="PF01632">
    <property type="entry name" value="Ribosomal_L35p"/>
    <property type="match status" value="1"/>
</dbReference>
<comment type="caution">
    <text evidence="5">The sequence shown here is derived from an EMBL/GenBank/DDBJ whole genome shotgun (WGS) entry which is preliminary data.</text>
</comment>
<keyword evidence="3 4" id="KW-0687">Ribonucleoprotein</keyword>
<dbReference type="HAMAP" id="MF_00514">
    <property type="entry name" value="Ribosomal_bL35"/>
    <property type="match status" value="1"/>
</dbReference>
<evidence type="ECO:0000256" key="4">
    <source>
        <dbReference type="HAMAP-Rule" id="MF_00514"/>
    </source>
</evidence>
<dbReference type="PROSITE" id="PS00936">
    <property type="entry name" value="RIBOSOMAL_L35"/>
    <property type="match status" value="1"/>
</dbReference>
<dbReference type="Proteomes" id="UP000178859">
    <property type="component" value="Unassembled WGS sequence"/>
</dbReference>
<dbReference type="GO" id="GO:0006412">
    <property type="term" value="P:translation"/>
    <property type="evidence" value="ECO:0007669"/>
    <property type="project" value="UniProtKB-UniRule"/>
</dbReference>
<sequence length="65" mass="7460">MPKQKTNKSVMKRVKITSTGKILRKHQFGSGHLKRHKSKNALNSQKKTSIFFRGEANKLRKLIGL</sequence>
<dbReference type="InterPro" id="IPR037229">
    <property type="entry name" value="Ribosomal_bL35_sf"/>
</dbReference>
<evidence type="ECO:0000256" key="1">
    <source>
        <dbReference type="ARBA" id="ARBA00006598"/>
    </source>
</evidence>
<comment type="similarity">
    <text evidence="1 4">Belongs to the bacterial ribosomal protein bL35 family.</text>
</comment>
<evidence type="ECO:0000256" key="3">
    <source>
        <dbReference type="ARBA" id="ARBA00023274"/>
    </source>
</evidence>
<dbReference type="SUPFAM" id="SSF143034">
    <property type="entry name" value="L35p-like"/>
    <property type="match status" value="1"/>
</dbReference>